<dbReference type="Gene3D" id="1.25.40.10">
    <property type="entry name" value="Tetratricopeptide repeat domain"/>
    <property type="match status" value="1"/>
</dbReference>
<organism evidence="1 2">
    <name type="scientific">Pseudoalteromonas haloplanktis</name>
    <name type="common">Alteromonas haloplanktis</name>
    <dbReference type="NCBI Taxonomy" id="228"/>
    <lineage>
        <taxon>Bacteria</taxon>
        <taxon>Pseudomonadati</taxon>
        <taxon>Pseudomonadota</taxon>
        <taxon>Gammaproteobacteria</taxon>
        <taxon>Alteromonadales</taxon>
        <taxon>Pseudoalteromonadaceae</taxon>
        <taxon>Pseudoalteromonas</taxon>
    </lineage>
</organism>
<sequence>MITRVLIYITLIVPFHIWAEPYIPSGETVITKARSTNIATLSTNELMALLLRSQQVGQTETNQGLLKAQLHERFIHSPTADIGYMYARVLQREHLFPKALLVTQEVLQQHPDHINTRLLRANMLMVQGKFSAAKEQCLQLVGLTTIDVVNTCALDVLSQNGQLAQSYQSLKNSSVPHKQSDTTRHVLGEMALRLNNPKAALNHINTLSLANAPVSLVVLWADIQLALGHYQKILNTIPSLTNDNQNLEDALLLRLAIAEQNNTKNPQNNWQKIMAKRVELRELRQDEYHASDLARYYLDLNKQPDKALYWAKVNWQHAKLESDQQLLKRAQGASL</sequence>
<dbReference type="EMBL" id="JAVIFY010000013">
    <property type="protein sequence ID" value="MDQ9093237.1"/>
    <property type="molecule type" value="Genomic_DNA"/>
</dbReference>
<evidence type="ECO:0000313" key="2">
    <source>
        <dbReference type="Proteomes" id="UP001226574"/>
    </source>
</evidence>
<dbReference type="Proteomes" id="UP001226574">
    <property type="component" value="Unassembled WGS sequence"/>
</dbReference>
<comment type="caution">
    <text evidence="1">The sequence shown here is derived from an EMBL/GenBank/DDBJ whole genome shotgun (WGS) entry which is preliminary data.</text>
</comment>
<reference evidence="1 2" key="1">
    <citation type="submission" date="2023-08" db="EMBL/GenBank/DDBJ databases">
        <title>Pseudoalteromonas haloplanktis LL1 genome.</title>
        <authorList>
            <person name="Wu S."/>
        </authorList>
    </citation>
    <scope>NUCLEOTIDE SEQUENCE [LARGE SCALE GENOMIC DNA]</scope>
    <source>
        <strain evidence="1 2">LL1</strain>
    </source>
</reference>
<proteinExistence type="predicted"/>
<keyword evidence="2" id="KW-1185">Reference proteome</keyword>
<dbReference type="SUPFAM" id="SSF48452">
    <property type="entry name" value="TPR-like"/>
    <property type="match status" value="1"/>
</dbReference>
<dbReference type="InterPro" id="IPR011990">
    <property type="entry name" value="TPR-like_helical_dom_sf"/>
</dbReference>
<name>A0ABU1BI18_PSEHA</name>
<dbReference type="RefSeq" id="WP_309039470.1">
    <property type="nucleotide sequence ID" value="NZ_JAVIFY010000013.1"/>
</dbReference>
<evidence type="ECO:0000313" key="1">
    <source>
        <dbReference type="EMBL" id="MDQ9093237.1"/>
    </source>
</evidence>
<protein>
    <submittedName>
        <fullName evidence="1">Uncharacterized protein</fullName>
    </submittedName>
</protein>
<gene>
    <name evidence="1" type="ORF">RC083_16795</name>
</gene>
<accession>A0ABU1BI18</accession>